<dbReference type="Pfam" id="PF03237">
    <property type="entry name" value="Terminase_6N"/>
    <property type="match status" value="1"/>
</dbReference>
<evidence type="ECO:0000256" key="1">
    <source>
        <dbReference type="SAM" id="MobiDB-lite"/>
    </source>
</evidence>
<dbReference type="EMBL" id="LAZR01025693">
    <property type="protein sequence ID" value="KKL71093.1"/>
    <property type="molecule type" value="Genomic_DNA"/>
</dbReference>
<gene>
    <name evidence="2" type="ORF">LCGC14_2098380</name>
</gene>
<feature type="compositionally biased region" description="Basic and acidic residues" evidence="1">
    <location>
        <begin position="464"/>
        <end position="477"/>
    </location>
</feature>
<proteinExistence type="predicted"/>
<comment type="caution">
    <text evidence="2">The sequence shown here is derived from an EMBL/GenBank/DDBJ whole genome shotgun (WGS) entry which is preliminary data.</text>
</comment>
<sequence>MSELATIQDRKPNPETPNVEALWRPHPGPQTAFLAAGEFEGLYGGAAGGGKSDALLYGGLRQIRVPVYRALLLRQSFPELRDLMDRAAALFPQLGAVWSEQQKRWRFPSGATYEFGFCATYNDVQRYQGQEFTYIAFDELGNVADERVWTYLISRCRAKEEALVLMMRASANPGGAGHGWLKRRFIDACDNGARTFTDPGTALTRRFVPARVTDNPTLVKNNPLYVAQLRSLPEMQRRQLLDGDWTAGSGMALSELNRAVHLCDVFEPPAHWTRFGALDWGFAHPWVFVWLAADEEGNVVCCDTIRGRHHQPREIAERILARLAVDRLLYIHAGHDCWADVRARGENVPTIAEQFQECGILLSQANISRRAGLNNLRRYLAWRGPDGKDGTPALRFMRTEGNSWLFDQLETMVCDPDDPEDALKINANRDTGEGGDDGYDCLRYAMASRPPPAGPPPDEGEFDAWSREALEHEMKEGRRVKRHIDHGKGPIPDA</sequence>
<feature type="non-terminal residue" evidence="2">
    <location>
        <position position="494"/>
    </location>
</feature>
<accession>A0A0F9EAK5</accession>
<dbReference type="Gene3D" id="3.40.50.300">
    <property type="entry name" value="P-loop containing nucleotide triphosphate hydrolases"/>
    <property type="match status" value="1"/>
</dbReference>
<feature type="region of interest" description="Disordered" evidence="1">
    <location>
        <begin position="1"/>
        <end position="21"/>
    </location>
</feature>
<feature type="region of interest" description="Disordered" evidence="1">
    <location>
        <begin position="447"/>
        <end position="494"/>
    </location>
</feature>
<dbReference type="Gene3D" id="3.30.420.280">
    <property type="match status" value="1"/>
</dbReference>
<dbReference type="InterPro" id="IPR027417">
    <property type="entry name" value="P-loop_NTPase"/>
</dbReference>
<organism evidence="2">
    <name type="scientific">marine sediment metagenome</name>
    <dbReference type="NCBI Taxonomy" id="412755"/>
    <lineage>
        <taxon>unclassified sequences</taxon>
        <taxon>metagenomes</taxon>
        <taxon>ecological metagenomes</taxon>
    </lineage>
</organism>
<protein>
    <submittedName>
        <fullName evidence="2">Uncharacterized protein</fullName>
    </submittedName>
</protein>
<evidence type="ECO:0000313" key="2">
    <source>
        <dbReference type="EMBL" id="KKL71093.1"/>
    </source>
</evidence>
<reference evidence="2" key="1">
    <citation type="journal article" date="2015" name="Nature">
        <title>Complex archaea that bridge the gap between prokaryotes and eukaryotes.</title>
        <authorList>
            <person name="Spang A."/>
            <person name="Saw J.H."/>
            <person name="Jorgensen S.L."/>
            <person name="Zaremba-Niedzwiedzka K."/>
            <person name="Martijn J."/>
            <person name="Lind A.E."/>
            <person name="van Eijk R."/>
            <person name="Schleper C."/>
            <person name="Guy L."/>
            <person name="Ettema T.J."/>
        </authorList>
    </citation>
    <scope>NUCLEOTIDE SEQUENCE</scope>
</reference>
<name>A0A0F9EAK5_9ZZZZ</name>
<dbReference type="AlphaFoldDB" id="A0A0F9EAK5"/>